<feature type="compositionally biased region" description="Polar residues" evidence="1">
    <location>
        <begin position="250"/>
        <end position="259"/>
    </location>
</feature>
<name>A0A1I8JIW0_9PLAT</name>
<feature type="compositionally biased region" description="Acidic residues" evidence="1">
    <location>
        <begin position="119"/>
        <end position="133"/>
    </location>
</feature>
<feature type="compositionally biased region" description="Basic residues" evidence="1">
    <location>
        <begin position="187"/>
        <end position="205"/>
    </location>
</feature>
<evidence type="ECO:0000313" key="3">
    <source>
        <dbReference type="WBParaSite" id="maker-uti_cns_0048133-snap-gene-0.6-mRNA-1"/>
    </source>
</evidence>
<feature type="region of interest" description="Disordered" evidence="1">
    <location>
        <begin position="158"/>
        <end position="259"/>
    </location>
</feature>
<reference evidence="3" key="1">
    <citation type="submission" date="2016-11" db="UniProtKB">
        <authorList>
            <consortium name="WormBaseParasite"/>
        </authorList>
    </citation>
    <scope>IDENTIFICATION</scope>
</reference>
<evidence type="ECO:0000313" key="2">
    <source>
        <dbReference type="Proteomes" id="UP000095280"/>
    </source>
</evidence>
<proteinExistence type="predicted"/>
<feature type="region of interest" description="Disordered" evidence="1">
    <location>
        <begin position="112"/>
        <end position="138"/>
    </location>
</feature>
<dbReference type="WBParaSite" id="maker-uti_cns_0048133-snap-gene-0.6-mRNA-1">
    <property type="protein sequence ID" value="maker-uti_cns_0048133-snap-gene-0.6-mRNA-1"/>
    <property type="gene ID" value="maker-uti_cns_0048133-snap-gene-0.6"/>
</dbReference>
<accession>A0A1I8JIW0</accession>
<dbReference type="Proteomes" id="UP000095280">
    <property type="component" value="Unplaced"/>
</dbReference>
<keyword evidence="2" id="KW-1185">Reference proteome</keyword>
<organism evidence="2 3">
    <name type="scientific">Macrostomum lignano</name>
    <dbReference type="NCBI Taxonomy" id="282301"/>
    <lineage>
        <taxon>Eukaryota</taxon>
        <taxon>Metazoa</taxon>
        <taxon>Spiralia</taxon>
        <taxon>Lophotrochozoa</taxon>
        <taxon>Platyhelminthes</taxon>
        <taxon>Rhabditophora</taxon>
        <taxon>Macrostomorpha</taxon>
        <taxon>Macrostomida</taxon>
        <taxon>Macrostomidae</taxon>
        <taxon>Macrostomum</taxon>
    </lineage>
</organism>
<protein>
    <submittedName>
        <fullName evidence="3">BLVR domain-containing protein</fullName>
    </submittedName>
</protein>
<dbReference type="AlphaFoldDB" id="A0A1I8JIW0"/>
<sequence>AIAHEVTPANSLHPPHAFASRHWKQKTLYCYNYAAAPSPRASPTFQHTPSSKAAIENIVAVRILSLNNQVQLQATVLICSSKRMLLKGRAAAVSSLLLLVLLLVGTRCQARPVRGPESEEHEELYPEEEEEEFFPGKKGGSVVSEELLKKLLAGRDEVSRSSKDIQKRRRKSDGKNPKVVPPASKKLERKVHSLPRIHPSRKVGGSRKSAPPVRKEKNQKNRRIVLGGSESSLPPQFRKKNKKRMIVGGSESSLPPQFR</sequence>
<evidence type="ECO:0000256" key="1">
    <source>
        <dbReference type="SAM" id="MobiDB-lite"/>
    </source>
</evidence>